<dbReference type="Proteomes" id="UP001458880">
    <property type="component" value="Unassembled WGS sequence"/>
</dbReference>
<feature type="region of interest" description="Disordered" evidence="1">
    <location>
        <begin position="1"/>
        <end position="33"/>
    </location>
</feature>
<evidence type="ECO:0000313" key="3">
    <source>
        <dbReference type="Proteomes" id="UP001458880"/>
    </source>
</evidence>
<dbReference type="EMBL" id="JASPKY010000595">
    <property type="protein sequence ID" value="KAK9688336.1"/>
    <property type="molecule type" value="Genomic_DNA"/>
</dbReference>
<accession>A0AAW1IF43</accession>
<protein>
    <submittedName>
        <fullName evidence="2">Uncharacterized protein</fullName>
    </submittedName>
</protein>
<reference evidence="2 3" key="1">
    <citation type="journal article" date="2024" name="BMC Genomics">
        <title>De novo assembly and annotation of Popillia japonica's genome with initial clues to its potential as an invasive pest.</title>
        <authorList>
            <person name="Cucini C."/>
            <person name="Boschi S."/>
            <person name="Funari R."/>
            <person name="Cardaioli E."/>
            <person name="Iannotti N."/>
            <person name="Marturano G."/>
            <person name="Paoli F."/>
            <person name="Bruttini M."/>
            <person name="Carapelli A."/>
            <person name="Frati F."/>
            <person name="Nardi F."/>
        </authorList>
    </citation>
    <scope>NUCLEOTIDE SEQUENCE [LARGE SCALE GENOMIC DNA]</scope>
    <source>
        <strain evidence="2">DMR45628</strain>
    </source>
</reference>
<proteinExistence type="predicted"/>
<comment type="caution">
    <text evidence="2">The sequence shown here is derived from an EMBL/GenBank/DDBJ whole genome shotgun (WGS) entry which is preliminary data.</text>
</comment>
<keyword evidence="3" id="KW-1185">Reference proteome</keyword>
<evidence type="ECO:0000313" key="2">
    <source>
        <dbReference type="EMBL" id="KAK9688336.1"/>
    </source>
</evidence>
<feature type="compositionally biased region" description="Basic and acidic residues" evidence="1">
    <location>
        <begin position="1"/>
        <end position="14"/>
    </location>
</feature>
<name>A0AAW1IF43_POPJA</name>
<evidence type="ECO:0000256" key="1">
    <source>
        <dbReference type="SAM" id="MobiDB-lite"/>
    </source>
</evidence>
<organism evidence="2 3">
    <name type="scientific">Popillia japonica</name>
    <name type="common">Japanese beetle</name>
    <dbReference type="NCBI Taxonomy" id="7064"/>
    <lineage>
        <taxon>Eukaryota</taxon>
        <taxon>Metazoa</taxon>
        <taxon>Ecdysozoa</taxon>
        <taxon>Arthropoda</taxon>
        <taxon>Hexapoda</taxon>
        <taxon>Insecta</taxon>
        <taxon>Pterygota</taxon>
        <taxon>Neoptera</taxon>
        <taxon>Endopterygota</taxon>
        <taxon>Coleoptera</taxon>
        <taxon>Polyphaga</taxon>
        <taxon>Scarabaeiformia</taxon>
        <taxon>Scarabaeidae</taxon>
        <taxon>Rutelinae</taxon>
        <taxon>Popillia</taxon>
    </lineage>
</organism>
<dbReference type="AlphaFoldDB" id="A0AAW1IF43"/>
<sequence length="100" mass="11960">MAEETEAKDHDKCTRLSQAEYRKNAPKQRNTTKTPYWWNEDIDKKRKQCNKLRRNLARAARLHDINRQAADDAKEAYKVRKRDPIKTIRATKWKCWKCGA</sequence>
<gene>
    <name evidence="2" type="ORF">QE152_g35617</name>
</gene>